<feature type="domain" description="GH10" evidence="11">
    <location>
        <begin position="28"/>
        <end position="364"/>
    </location>
</feature>
<dbReference type="GO" id="GO:0045493">
    <property type="term" value="P:xylan catabolic process"/>
    <property type="evidence" value="ECO:0007669"/>
    <property type="project" value="UniProtKB-KW"/>
</dbReference>
<dbReference type="InterPro" id="IPR017853">
    <property type="entry name" value="GH"/>
</dbReference>
<dbReference type="Pfam" id="PF00331">
    <property type="entry name" value="Glyco_hydro_10"/>
    <property type="match status" value="1"/>
</dbReference>
<dbReference type="EC" id="3.2.1.8" evidence="9"/>
<dbReference type="PRINTS" id="PR00134">
    <property type="entry name" value="GLHYDRLASE10"/>
</dbReference>
<evidence type="ECO:0000256" key="10">
    <source>
        <dbReference type="SAM" id="SignalP"/>
    </source>
</evidence>
<keyword evidence="4 10" id="KW-0732">Signal</keyword>
<dbReference type="GO" id="GO:0031176">
    <property type="term" value="F:endo-1,4-beta-xylanase activity"/>
    <property type="evidence" value="ECO:0007669"/>
    <property type="project" value="UniProtKB-EC"/>
</dbReference>
<comment type="catalytic activity">
    <reaction evidence="1 9">
        <text>Endohydrolysis of (1-&gt;4)-beta-D-xylosidic linkages in xylans.</text>
        <dbReference type="EC" id="3.2.1.8"/>
    </reaction>
</comment>
<evidence type="ECO:0000313" key="12">
    <source>
        <dbReference type="EMBL" id="TXC72875.1"/>
    </source>
</evidence>
<keyword evidence="7 9" id="KW-0326">Glycosidase</keyword>
<dbReference type="EMBL" id="VOQR01000001">
    <property type="protein sequence ID" value="TXC72875.1"/>
    <property type="molecule type" value="Genomic_DNA"/>
</dbReference>
<evidence type="ECO:0000256" key="5">
    <source>
        <dbReference type="ARBA" id="ARBA00022801"/>
    </source>
</evidence>
<evidence type="ECO:0000256" key="9">
    <source>
        <dbReference type="RuleBase" id="RU361174"/>
    </source>
</evidence>
<evidence type="ECO:0000256" key="3">
    <source>
        <dbReference type="ARBA" id="ARBA00022651"/>
    </source>
</evidence>
<evidence type="ECO:0000259" key="11">
    <source>
        <dbReference type="PROSITE" id="PS51760"/>
    </source>
</evidence>
<name>A0A5C6UP01_9SPHN</name>
<gene>
    <name evidence="12" type="ORF">FSB78_10310</name>
</gene>
<keyword evidence="13" id="KW-1185">Reference proteome</keyword>
<evidence type="ECO:0000256" key="1">
    <source>
        <dbReference type="ARBA" id="ARBA00000681"/>
    </source>
</evidence>
<dbReference type="PROSITE" id="PS51257">
    <property type="entry name" value="PROKAR_LIPOPROTEIN"/>
    <property type="match status" value="1"/>
</dbReference>
<proteinExistence type="inferred from homology"/>
<dbReference type="SMART" id="SM00633">
    <property type="entry name" value="Glyco_10"/>
    <property type="match status" value="1"/>
</dbReference>
<organism evidence="12 13">
    <name type="scientific">Sphingomonas ginsenosidivorax</name>
    <dbReference type="NCBI Taxonomy" id="862135"/>
    <lineage>
        <taxon>Bacteria</taxon>
        <taxon>Pseudomonadati</taxon>
        <taxon>Pseudomonadota</taxon>
        <taxon>Alphaproteobacteria</taxon>
        <taxon>Sphingomonadales</taxon>
        <taxon>Sphingomonadaceae</taxon>
        <taxon>Sphingomonas</taxon>
    </lineage>
</organism>
<comment type="caution">
    <text evidence="12">The sequence shown here is derived from an EMBL/GenBank/DDBJ whole genome shotgun (WGS) entry which is preliminary data.</text>
</comment>
<evidence type="ECO:0000256" key="6">
    <source>
        <dbReference type="ARBA" id="ARBA00023277"/>
    </source>
</evidence>
<dbReference type="InterPro" id="IPR044846">
    <property type="entry name" value="GH10"/>
</dbReference>
<dbReference type="InterPro" id="IPR001000">
    <property type="entry name" value="GH10_dom"/>
</dbReference>
<dbReference type="PANTHER" id="PTHR31490:SF88">
    <property type="entry name" value="BETA-XYLANASE"/>
    <property type="match status" value="1"/>
</dbReference>
<keyword evidence="3" id="KW-0858">Xylan degradation</keyword>
<keyword evidence="6 9" id="KW-0119">Carbohydrate metabolism</keyword>
<evidence type="ECO:0000313" key="13">
    <source>
        <dbReference type="Proteomes" id="UP000321250"/>
    </source>
</evidence>
<protein>
    <recommendedName>
        <fullName evidence="9">Beta-xylanase</fullName>
        <ecNumber evidence="9">3.2.1.8</ecNumber>
    </recommendedName>
</protein>
<evidence type="ECO:0000256" key="2">
    <source>
        <dbReference type="ARBA" id="ARBA00007495"/>
    </source>
</evidence>
<dbReference type="AlphaFoldDB" id="A0A5C6UP01"/>
<feature type="chain" id="PRO_5023015232" description="Beta-xylanase" evidence="10">
    <location>
        <begin position="25"/>
        <end position="376"/>
    </location>
</feature>
<evidence type="ECO:0000256" key="4">
    <source>
        <dbReference type="ARBA" id="ARBA00022729"/>
    </source>
</evidence>
<evidence type="ECO:0000256" key="7">
    <source>
        <dbReference type="ARBA" id="ARBA00023295"/>
    </source>
</evidence>
<evidence type="ECO:0000256" key="8">
    <source>
        <dbReference type="ARBA" id="ARBA00023326"/>
    </source>
</evidence>
<dbReference type="PANTHER" id="PTHR31490">
    <property type="entry name" value="GLYCOSYL HYDROLASE"/>
    <property type="match status" value="1"/>
</dbReference>
<accession>A0A5C6UP01</accession>
<sequence>MNRRNLLAAGAATLACSLGQSLGAATGPNSLARLASAKGIRFGSTIGHTNFADPAYRRLNAAQCGLIVPETEMKWIALRPDARRFDFRAADAIVAWARQERLGIRGHTLLWHFERWMPEWTRTHDYGVKPGTEAARLLDEHVDTVARRYAGRVDSFDVVNEGIDPDTGLLRETVLSKPVGAENLIDMAFRSARRAAPHAELVYNDFMSWRSDDARHRDAVLRLLDRLKTRGTPVTALGIQSHLGSKYSEAPTGLGALDEKAWRQFLDAVTGMGLDLLVTELDVHDNPLPGAIGPRDHEVAAHTRAYLDLMLSYPQCRTVMCWGLSDRYSWLQPLRPRPDGLPKRPLPYGDAFAPKPMRDAIAGAFAGAVPRSRTPV</sequence>
<feature type="signal peptide" evidence="10">
    <location>
        <begin position="1"/>
        <end position="24"/>
    </location>
</feature>
<dbReference type="Proteomes" id="UP000321250">
    <property type="component" value="Unassembled WGS sequence"/>
</dbReference>
<dbReference type="PROSITE" id="PS51760">
    <property type="entry name" value="GH10_2"/>
    <property type="match status" value="1"/>
</dbReference>
<reference evidence="12 13" key="1">
    <citation type="journal article" date="2013" name="Antonie Van Leeuwenhoek">
        <title>Sphingomonas ginsenosidivorax sp. nov., with the ability to transform ginsenosides.</title>
        <authorList>
            <person name="Jin X.F."/>
            <person name="Kim J.K."/>
            <person name="Liu Q.M."/>
            <person name="Kang M.S."/>
            <person name="He D."/>
            <person name="Jin F.X."/>
            <person name="Kim S.C."/>
            <person name="Im W.T."/>
        </authorList>
    </citation>
    <scope>NUCLEOTIDE SEQUENCE [LARGE SCALE GENOMIC DNA]</scope>
    <source>
        <strain evidence="12 13">KHI67</strain>
    </source>
</reference>
<comment type="similarity">
    <text evidence="2 9">Belongs to the glycosyl hydrolase 10 (cellulase F) family.</text>
</comment>
<dbReference type="OrthoDB" id="9815836at2"/>
<dbReference type="SUPFAM" id="SSF51445">
    <property type="entry name" value="(Trans)glycosidases"/>
    <property type="match status" value="1"/>
</dbReference>
<dbReference type="Gene3D" id="3.20.20.80">
    <property type="entry name" value="Glycosidases"/>
    <property type="match status" value="1"/>
</dbReference>
<keyword evidence="5 9" id="KW-0378">Hydrolase</keyword>
<keyword evidence="8 9" id="KW-0624">Polysaccharide degradation</keyword>